<dbReference type="Pfam" id="PF00266">
    <property type="entry name" value="Aminotran_5"/>
    <property type="match status" value="1"/>
</dbReference>
<keyword evidence="12" id="KW-1185">Reference proteome</keyword>
<dbReference type="Gene3D" id="3.40.640.10">
    <property type="entry name" value="Type I PLP-dependent aspartate aminotransferase-like (Major domain)"/>
    <property type="match status" value="1"/>
</dbReference>
<evidence type="ECO:0000313" key="12">
    <source>
        <dbReference type="Proteomes" id="UP000191153"/>
    </source>
</evidence>
<dbReference type="InterPro" id="IPR020578">
    <property type="entry name" value="Aminotrans_V_PyrdxlP_BS"/>
</dbReference>
<sequence length="371" mass="41558">MFNSYKPDYLVMTAGPTMVSGNVLQGRARNFGNPDLDPDFFVFYDNICNKLKKFYGTEKSQVIIMNGEGMLGLDAACASLTEPGDKVLIISNGVFGGGFEDLVKNYGGICTLFESDFKKSIHIDSLKEFLEKNSDFKYATIVHCDTPTGILNDIGPITKLLKSKGILTVVDTVAALGGVPFEMDNWNIDIALGASQKVFSTPSGLTTMAISDDAWNIILNRKNPIQSFYCNLALWKNCVEEKLFPYTMPASDLIAFNIALDNLLTERLERVWDRHLEMQGYVLERMETLGLELFCEDNYSPTVTAFMVPEDLNSNDILDHMKKEHKVLIAGSYGPFKDKVLRIGHMGENARLDRVFYTLDALEKTINDLRK</sequence>
<dbReference type="RefSeq" id="WP_078693117.1">
    <property type="nucleotide sequence ID" value="NZ_FUWX01000005.1"/>
</dbReference>
<dbReference type="PANTHER" id="PTHR21152">
    <property type="entry name" value="AMINOTRANSFERASE CLASS V"/>
    <property type="match status" value="1"/>
</dbReference>
<evidence type="ECO:0000313" key="11">
    <source>
        <dbReference type="EMBL" id="SJZ45828.1"/>
    </source>
</evidence>
<evidence type="ECO:0000259" key="10">
    <source>
        <dbReference type="Pfam" id="PF00266"/>
    </source>
</evidence>
<keyword evidence="4 11" id="KW-0808">Transferase</keyword>
<comment type="similarity">
    <text evidence="2 8">Belongs to the class-V pyridoxal-phosphate-dependent aminotransferase family.</text>
</comment>
<dbReference type="PANTHER" id="PTHR21152:SF24">
    <property type="entry name" value="ALANINE--GLYOXYLATE AMINOTRANSFERASE 1"/>
    <property type="match status" value="1"/>
</dbReference>
<evidence type="ECO:0000256" key="4">
    <source>
        <dbReference type="ARBA" id="ARBA00022679"/>
    </source>
</evidence>
<reference evidence="11 12" key="1">
    <citation type="submission" date="2017-02" db="EMBL/GenBank/DDBJ databases">
        <authorList>
            <person name="Peterson S.W."/>
        </authorList>
    </citation>
    <scope>NUCLEOTIDE SEQUENCE [LARGE SCALE GENOMIC DNA]</scope>
    <source>
        <strain evidence="11 12">ATCC 700028</strain>
    </source>
</reference>
<feature type="domain" description="Aminotransferase class V" evidence="10">
    <location>
        <begin position="43"/>
        <end position="327"/>
    </location>
</feature>
<protein>
    <submittedName>
        <fullName evidence="11">Aspartate aminotransferase</fullName>
    </submittedName>
</protein>
<dbReference type="InterPro" id="IPR015424">
    <property type="entry name" value="PyrdxlP-dep_Trfase"/>
</dbReference>
<dbReference type="PROSITE" id="PS00595">
    <property type="entry name" value="AA_TRANSFER_CLASS_5"/>
    <property type="match status" value="1"/>
</dbReference>
<evidence type="ECO:0000256" key="9">
    <source>
        <dbReference type="RuleBase" id="RU004504"/>
    </source>
</evidence>
<dbReference type="PIRSF" id="PIRSF000524">
    <property type="entry name" value="SPT"/>
    <property type="match status" value="1"/>
</dbReference>
<evidence type="ECO:0000256" key="5">
    <source>
        <dbReference type="ARBA" id="ARBA00022898"/>
    </source>
</evidence>
<dbReference type="InterPro" id="IPR015422">
    <property type="entry name" value="PyrdxlP-dep_Trfase_small"/>
</dbReference>
<comment type="cofactor">
    <cofactor evidence="1 7 9">
        <name>pyridoxal 5'-phosphate</name>
        <dbReference type="ChEBI" id="CHEBI:597326"/>
    </cofactor>
</comment>
<dbReference type="AlphaFoldDB" id="A0A1T4KU07"/>
<keyword evidence="3 11" id="KW-0032">Aminotransferase</keyword>
<gene>
    <name evidence="11" type="ORF">SAMN02745174_00588</name>
</gene>
<accession>A0A1T4KU07</accession>
<evidence type="ECO:0000256" key="6">
    <source>
        <dbReference type="PIRSR" id="PIRSR000524-1"/>
    </source>
</evidence>
<dbReference type="SUPFAM" id="SSF53383">
    <property type="entry name" value="PLP-dependent transferases"/>
    <property type="match status" value="1"/>
</dbReference>
<feature type="modified residue" description="N6-(pyridoxal phosphate)lysine" evidence="7">
    <location>
        <position position="197"/>
    </location>
</feature>
<organism evidence="11 12">
    <name type="scientific">Cetobacterium ceti</name>
    <dbReference type="NCBI Taxonomy" id="180163"/>
    <lineage>
        <taxon>Bacteria</taxon>
        <taxon>Fusobacteriati</taxon>
        <taxon>Fusobacteriota</taxon>
        <taxon>Fusobacteriia</taxon>
        <taxon>Fusobacteriales</taxon>
        <taxon>Fusobacteriaceae</taxon>
        <taxon>Cetobacterium</taxon>
    </lineage>
</organism>
<feature type="binding site" evidence="6">
    <location>
        <position position="342"/>
    </location>
    <ligand>
        <name>substrate</name>
    </ligand>
</feature>
<evidence type="ECO:0000256" key="2">
    <source>
        <dbReference type="ARBA" id="ARBA00009236"/>
    </source>
</evidence>
<dbReference type="EMBL" id="FUWX01000005">
    <property type="protein sequence ID" value="SJZ45828.1"/>
    <property type="molecule type" value="Genomic_DNA"/>
</dbReference>
<name>A0A1T4KU07_9FUSO</name>
<dbReference type="STRING" id="180163.SAMN02745174_00588"/>
<keyword evidence="5 7" id="KW-0663">Pyridoxal phosphate</keyword>
<dbReference type="OrthoDB" id="389074at2"/>
<evidence type="ECO:0000256" key="8">
    <source>
        <dbReference type="RuleBase" id="RU004075"/>
    </source>
</evidence>
<dbReference type="GO" id="GO:0004760">
    <property type="term" value="F:L-serine-pyruvate transaminase activity"/>
    <property type="evidence" value="ECO:0007669"/>
    <property type="project" value="TreeGrafter"/>
</dbReference>
<dbReference type="Gene3D" id="3.90.1150.10">
    <property type="entry name" value="Aspartate Aminotransferase, domain 1"/>
    <property type="match status" value="1"/>
</dbReference>
<proteinExistence type="inferred from homology"/>
<dbReference type="Proteomes" id="UP000191153">
    <property type="component" value="Unassembled WGS sequence"/>
</dbReference>
<dbReference type="InterPro" id="IPR000192">
    <property type="entry name" value="Aminotrans_V_dom"/>
</dbReference>
<dbReference type="GO" id="GO:0019265">
    <property type="term" value="P:glycine biosynthetic process, by transamination of glyoxylate"/>
    <property type="evidence" value="ECO:0007669"/>
    <property type="project" value="TreeGrafter"/>
</dbReference>
<dbReference type="InterPro" id="IPR024169">
    <property type="entry name" value="SP_NH2Trfase/AEP_transaminase"/>
</dbReference>
<evidence type="ECO:0000256" key="3">
    <source>
        <dbReference type="ARBA" id="ARBA00022576"/>
    </source>
</evidence>
<dbReference type="InterPro" id="IPR015421">
    <property type="entry name" value="PyrdxlP-dep_Trfase_major"/>
</dbReference>
<evidence type="ECO:0000256" key="7">
    <source>
        <dbReference type="PIRSR" id="PIRSR000524-50"/>
    </source>
</evidence>
<evidence type="ECO:0000256" key="1">
    <source>
        <dbReference type="ARBA" id="ARBA00001933"/>
    </source>
</evidence>
<dbReference type="GO" id="GO:0008453">
    <property type="term" value="F:alanine-glyoxylate transaminase activity"/>
    <property type="evidence" value="ECO:0007669"/>
    <property type="project" value="TreeGrafter"/>
</dbReference>